<keyword evidence="1" id="KW-0812">Transmembrane</keyword>
<dbReference type="RefSeq" id="WP_130608589.1">
    <property type="nucleotide sequence ID" value="NZ_AP019368.1"/>
</dbReference>
<keyword evidence="3" id="KW-1185">Reference proteome</keyword>
<evidence type="ECO:0000313" key="2">
    <source>
        <dbReference type="EMBL" id="BBH53205.1"/>
    </source>
</evidence>
<dbReference type="OrthoDB" id="5294289at2"/>
<evidence type="ECO:0000313" key="3">
    <source>
        <dbReference type="Proteomes" id="UP000291236"/>
    </source>
</evidence>
<feature type="transmembrane region" description="Helical" evidence="1">
    <location>
        <begin position="167"/>
        <end position="187"/>
    </location>
</feature>
<proteinExistence type="predicted"/>
<organism evidence="2 3">
    <name type="scientific">Fluviispira sanaruensis</name>
    <dbReference type="NCBI Taxonomy" id="2493639"/>
    <lineage>
        <taxon>Bacteria</taxon>
        <taxon>Pseudomonadati</taxon>
        <taxon>Bdellovibrionota</taxon>
        <taxon>Oligoflexia</taxon>
        <taxon>Silvanigrellales</taxon>
        <taxon>Silvanigrellaceae</taxon>
        <taxon>Fluviispira</taxon>
    </lineage>
</organism>
<evidence type="ECO:0000256" key="1">
    <source>
        <dbReference type="SAM" id="Phobius"/>
    </source>
</evidence>
<keyword evidence="1" id="KW-0472">Membrane</keyword>
<dbReference type="EMBL" id="AP019368">
    <property type="protein sequence ID" value="BBH53205.1"/>
    <property type="molecule type" value="Genomic_DNA"/>
</dbReference>
<dbReference type="Proteomes" id="UP000291236">
    <property type="component" value="Chromosome"/>
</dbReference>
<name>A0A4P2VUM8_FLUSA</name>
<dbReference type="AlphaFoldDB" id="A0A4P2VUM8"/>
<dbReference type="KEGG" id="sbf:JCM31447_16480"/>
<keyword evidence="1" id="KW-1133">Transmembrane helix</keyword>
<protein>
    <submittedName>
        <fullName evidence="2">Uncharacterized protein</fullName>
    </submittedName>
</protein>
<gene>
    <name evidence="2" type="ORF">JCM31447_16480</name>
</gene>
<accession>A0A4P2VUM8</accession>
<sequence>MNTSFDINSKKSQMQATITSDILGSEVEAFDIGTNALFKIALYVGVPSGSSDVDDVFLDILKKSLTQSSKISYQRFFTLLSFHYFKKRFVPQAICEVKLLRTGWLLTQCNVADLSGLDSKAAQHYFNTLEQKVFVDYIAGWSSLNNWLELEFQKVRKKFLFSLLKKYSNFILFWCLILLAIFIGLHITSKENSLTMWEQIQGWFGFITQRLH</sequence>
<reference evidence="2 3" key="1">
    <citation type="submission" date="2018-12" db="EMBL/GenBank/DDBJ databases">
        <title>Rubrispira sanarue gen. nov., sp., nov., a member of the order Silvanigrellales, isolated from a brackish lake in Hamamatsu Japan.</title>
        <authorList>
            <person name="Maejima Y."/>
            <person name="Iino T."/>
            <person name="Muraguchi Y."/>
            <person name="Fukuda K."/>
            <person name="Nojiri H."/>
            <person name="Ohkuma M."/>
            <person name="Moriuchi R."/>
            <person name="Dohra H."/>
            <person name="Kimbara K."/>
            <person name="Shintani M."/>
        </authorList>
    </citation>
    <scope>NUCLEOTIDE SEQUENCE [LARGE SCALE GENOMIC DNA]</scope>
    <source>
        <strain evidence="2 3">RF1110005</strain>
    </source>
</reference>